<dbReference type="OrthoDB" id="20872at2759"/>
<feature type="compositionally biased region" description="Basic and acidic residues" evidence="1">
    <location>
        <begin position="873"/>
        <end position="885"/>
    </location>
</feature>
<dbReference type="Proteomes" id="UP000030751">
    <property type="component" value="Unassembled WGS sequence"/>
</dbReference>
<sequence>MAEPSDNAEQNGPKISACANDCLESFQKCLFSAALIHPRELSMVEDQLARFSSWANGIGVFAPGSASMDHRLRYAPDVTGVVIGLLESLNYRCQSLLKILISMIESSNQDNANQGFQKGLVDAASEISRLNKISNTIRRASKDTQALKASSFQIKDDEGNDVENILREHFKHHICDKFPGLGEVLQDRLAQTMLLRRKRILYRRYRQGSTTIKSQKPEAEKPVELPNAQLAASSKHSKTQRNKPKEHNTRSRRALATPSQVKSATTLVPGNFQKAAANPSVVSASRTVALGSHEALIFPPSPGLALKKRYEQLKKQMNVTEHGASSLSEGLSEKELVGLIDITCPYCLHALPAQQVFDDREWQNHVINDLDAYICLFEDCDQPDVLYSHSDEWLSHLQQHRRFWRCASHRDLDPFRSSAEYIAHMRDVHNSKLNDNQLRIMANRNSRKIPKMFPSCPLCGQDEDEVNGRLEDHLAGHLRSLALKSLPSYEGEIPEDITSDNNSIDISRPQSRSTIRDMRQAEDALSMDMLCSGEFWELWNPDVPQDVGVNFMGDAHTELERATLFFDTYSYKGHTSSPESDPILQSMLSQKRTSLDFRERVTDELNRSDTRASGSRALAFEDGASLEVIHKNKRSQNGKQTQLNTIIDDREVVVVSERRGVLSEGSGYLIVSIKSLQCSKEIPGTLICAASYGGQVSEFTFRTERLVSDKVIIIEVPCDIPKLFELLILSEIGRIGHGQSIKFLGRVELDVRRIISTDYTYSDVHKLFERGPDGTNNLQTGEISFEISWQLTDPRASETRDHNHGDLGELSEINHIYLSSQVPRVSQALDDDQESSEDDQESSEDDQESSEDERGAGQRPTVIEGVTIIGGPSRERVSRRSDRMSAHYIRPRSPSVETEDEEAQKQRLSYQLPTQGIASRWPMPPPSASPLSTQRKEKPESDPLPRRKKGHTKRDKKEWESD</sequence>
<dbReference type="EMBL" id="JH650987">
    <property type="protein sequence ID" value="EXA33211.1"/>
    <property type="molecule type" value="Genomic_DNA"/>
</dbReference>
<dbReference type="AlphaFoldDB" id="W9NR46"/>
<feature type="region of interest" description="Disordered" evidence="1">
    <location>
        <begin position="825"/>
        <end position="962"/>
    </location>
</feature>
<feature type="compositionally biased region" description="Basic and acidic residues" evidence="1">
    <location>
        <begin position="934"/>
        <end position="945"/>
    </location>
</feature>
<feature type="region of interest" description="Disordered" evidence="1">
    <location>
        <begin position="231"/>
        <end position="262"/>
    </location>
</feature>
<dbReference type="HOGENOM" id="CLU_311463_0_0_1"/>
<accession>W9NR46</accession>
<feature type="compositionally biased region" description="Acidic residues" evidence="1">
    <location>
        <begin position="829"/>
        <end position="851"/>
    </location>
</feature>
<feature type="compositionally biased region" description="Polar residues" evidence="1">
    <location>
        <begin position="906"/>
        <end position="917"/>
    </location>
</feature>
<evidence type="ECO:0000256" key="1">
    <source>
        <dbReference type="SAM" id="MobiDB-lite"/>
    </source>
</evidence>
<organism evidence="2">
    <name type="scientific">Fusarium oxysporum f. sp. pisi HDV247</name>
    <dbReference type="NCBI Taxonomy" id="1080344"/>
    <lineage>
        <taxon>Eukaryota</taxon>
        <taxon>Fungi</taxon>
        <taxon>Dikarya</taxon>
        <taxon>Ascomycota</taxon>
        <taxon>Pezizomycotina</taxon>
        <taxon>Sordariomycetes</taxon>
        <taxon>Hypocreomycetidae</taxon>
        <taxon>Hypocreales</taxon>
        <taxon>Nectriaceae</taxon>
        <taxon>Fusarium</taxon>
        <taxon>Fusarium oxysporum species complex</taxon>
    </lineage>
</organism>
<proteinExistence type="predicted"/>
<protein>
    <submittedName>
        <fullName evidence="2">Uncharacterized protein</fullName>
    </submittedName>
</protein>
<name>W9NR46_FUSOX</name>
<reference evidence="2" key="1">
    <citation type="submission" date="2011-10" db="EMBL/GenBank/DDBJ databases">
        <title>The Genome Sequence of Fusarium oxysporum HDV247.</title>
        <authorList>
            <consortium name="The Broad Institute Genome Sequencing Platform"/>
            <person name="Ma L.-J."/>
            <person name="Gale L.R."/>
            <person name="Schwartz D.C."/>
            <person name="Zhou S."/>
            <person name="Corby-Kistler H."/>
            <person name="Young S.K."/>
            <person name="Zeng Q."/>
            <person name="Gargeya S."/>
            <person name="Fitzgerald M."/>
            <person name="Haas B."/>
            <person name="Abouelleil A."/>
            <person name="Alvarado L."/>
            <person name="Arachchi H.M."/>
            <person name="Berlin A."/>
            <person name="Brown A."/>
            <person name="Chapman S.B."/>
            <person name="Chen Z."/>
            <person name="Dunbar C."/>
            <person name="Freedman E."/>
            <person name="Gearin G."/>
            <person name="Goldberg J."/>
            <person name="Griggs A."/>
            <person name="Gujja S."/>
            <person name="Heiman D."/>
            <person name="Howarth C."/>
            <person name="Larson L."/>
            <person name="Lui A."/>
            <person name="MacDonald P.J.P."/>
            <person name="Montmayeur A."/>
            <person name="Murphy C."/>
            <person name="Neiman D."/>
            <person name="Pearson M."/>
            <person name="Priest M."/>
            <person name="Roberts A."/>
            <person name="Saif S."/>
            <person name="Shea T."/>
            <person name="Shenoy N."/>
            <person name="Sisk P."/>
            <person name="Stolte C."/>
            <person name="Sykes S."/>
            <person name="Wortman J."/>
            <person name="Nusbaum C."/>
            <person name="Birren B."/>
        </authorList>
    </citation>
    <scope>NUCLEOTIDE SEQUENCE [LARGE SCALE GENOMIC DNA]</scope>
    <source>
        <strain evidence="2">HDV247</strain>
    </source>
</reference>
<evidence type="ECO:0000313" key="2">
    <source>
        <dbReference type="EMBL" id="EXA33211.1"/>
    </source>
</evidence>
<dbReference type="PANTHER" id="PTHR35391">
    <property type="entry name" value="C2H2-TYPE DOMAIN-CONTAINING PROTEIN-RELATED"/>
    <property type="match status" value="1"/>
</dbReference>
<gene>
    <name evidence="2" type="ORF">FOVG_15576</name>
</gene>
<reference evidence="2" key="2">
    <citation type="submission" date="2012-05" db="EMBL/GenBank/DDBJ databases">
        <title>Annotation of the Genome Sequence of Fusarium oxysporum HDV247.</title>
        <authorList>
            <consortium name="The Broad Institute Genomics Platform"/>
            <person name="Ma L.-J."/>
            <person name="Corby-Kistler H."/>
            <person name="Broz K."/>
            <person name="Gale L.R."/>
            <person name="Jonkers W."/>
            <person name="O'Donnell K."/>
            <person name="Ploetz R."/>
            <person name="Steinberg C."/>
            <person name="Schwartz D.C."/>
            <person name="VanEtten H."/>
            <person name="Zhou S."/>
            <person name="Young S.K."/>
            <person name="Zeng Q."/>
            <person name="Gargeya S."/>
            <person name="Fitzgerald M."/>
            <person name="Abouelleil A."/>
            <person name="Alvarado L."/>
            <person name="Chapman S.B."/>
            <person name="Gainer-Dewar J."/>
            <person name="Goldberg J."/>
            <person name="Griggs A."/>
            <person name="Gujja S."/>
            <person name="Hansen M."/>
            <person name="Howarth C."/>
            <person name="Imamovic A."/>
            <person name="Ireland A."/>
            <person name="Larimer J."/>
            <person name="McCowan C."/>
            <person name="Murphy C."/>
            <person name="Pearson M."/>
            <person name="Poon T.W."/>
            <person name="Priest M."/>
            <person name="Roberts A."/>
            <person name="Saif S."/>
            <person name="Shea T."/>
            <person name="Sykes S."/>
            <person name="Wortman J."/>
            <person name="Nusbaum C."/>
            <person name="Birren B."/>
        </authorList>
    </citation>
    <scope>NUCLEOTIDE SEQUENCE</scope>
    <source>
        <strain evidence="2">HDV247</strain>
    </source>
</reference>
<dbReference type="PANTHER" id="PTHR35391:SF7">
    <property type="entry name" value="C2H2-TYPE DOMAIN-CONTAINING PROTEIN"/>
    <property type="match status" value="1"/>
</dbReference>